<evidence type="ECO:0000313" key="2">
    <source>
        <dbReference type="Proteomes" id="UP000198287"/>
    </source>
</evidence>
<reference evidence="1 2" key="1">
    <citation type="submission" date="2015-12" db="EMBL/GenBank/DDBJ databases">
        <title>The genome of Folsomia candida.</title>
        <authorList>
            <person name="Faddeeva A."/>
            <person name="Derks M.F."/>
            <person name="Anvar Y."/>
            <person name="Smit S."/>
            <person name="Van Straalen N."/>
            <person name="Roelofs D."/>
        </authorList>
    </citation>
    <scope>NUCLEOTIDE SEQUENCE [LARGE SCALE GENOMIC DNA]</scope>
    <source>
        <strain evidence="1 2">VU population</strain>
        <tissue evidence="1">Whole body</tissue>
    </source>
</reference>
<dbReference type="Proteomes" id="UP000198287">
    <property type="component" value="Unassembled WGS sequence"/>
</dbReference>
<accession>A0A226EGR7</accession>
<proteinExistence type="predicted"/>
<organism evidence="1 2">
    <name type="scientific">Folsomia candida</name>
    <name type="common">Springtail</name>
    <dbReference type="NCBI Taxonomy" id="158441"/>
    <lineage>
        <taxon>Eukaryota</taxon>
        <taxon>Metazoa</taxon>
        <taxon>Ecdysozoa</taxon>
        <taxon>Arthropoda</taxon>
        <taxon>Hexapoda</taxon>
        <taxon>Collembola</taxon>
        <taxon>Entomobryomorpha</taxon>
        <taxon>Isotomoidea</taxon>
        <taxon>Isotomidae</taxon>
        <taxon>Proisotominae</taxon>
        <taxon>Folsomia</taxon>
    </lineage>
</organism>
<dbReference type="EMBL" id="LNIX01000003">
    <property type="protein sequence ID" value="OXA56815.1"/>
    <property type="molecule type" value="Genomic_DNA"/>
</dbReference>
<protein>
    <submittedName>
        <fullName evidence="1">Uncharacterized protein</fullName>
    </submittedName>
</protein>
<sequence>MDENLEVIIDIPRHRQEIVVRDQPPGFIQVGRRVKLDTEGNRFASSRVEDSEVAASFYKIARPDVQPDEDEPFYNDLGRLSPEPMVATVDPTLSQAEEEIVVEMVRRAGQVGIEVGDSGRFLVWKEAAPKTFGQTTERVSDQLSLKIPNTGAGGHWRYPPICTFAGCRSSKGTRVDEEQPTCLNHKGPNTGFCVIEYGTVVNGILCGLDHRIMVFTYADRQKEEHLAVTLTCNPKPTGEEQRRLIFDNREDAEKTLSVWQTAFLCQMLRNPALKYHSTSISLAIGLEREVKEELRRVGLQLRLTMMLAKKSESEKIEFPFGRRANPEETLSDLITATEGALYIVADSNIIYGGQTVNGNNLHLETYGNDTIAKYKAEFNQNVKTIPLASVPKGTRSTNLKKMESHLHVGLYLAYLFRLRNHLHQELKLTHPYSLNKETSASHFDARSREQIQRFVLKEFGALIEILPCRTYQFII</sequence>
<evidence type="ECO:0000313" key="1">
    <source>
        <dbReference type="EMBL" id="OXA56815.1"/>
    </source>
</evidence>
<gene>
    <name evidence="1" type="ORF">Fcan01_08169</name>
</gene>
<dbReference type="AlphaFoldDB" id="A0A226EGR7"/>
<name>A0A226EGR7_FOLCA</name>
<comment type="caution">
    <text evidence="1">The sequence shown here is derived from an EMBL/GenBank/DDBJ whole genome shotgun (WGS) entry which is preliminary data.</text>
</comment>
<keyword evidence="2" id="KW-1185">Reference proteome</keyword>